<gene>
    <name evidence="1" type="ORF">CYJ22_07360</name>
</gene>
<accession>A0A2I1HZ98</accession>
<dbReference type="RefSeq" id="WP_007587465.1">
    <property type="nucleotide sequence ID" value="NZ_PKKM01000009.1"/>
</dbReference>
<comment type="caution">
    <text evidence="1">The sequence shown here is derived from an EMBL/GenBank/DDBJ whole genome shotgun (WGS) entry which is preliminary data.</text>
</comment>
<name>A0A2I1HZ98_9ACTO</name>
<reference evidence="1 2" key="1">
    <citation type="submission" date="2017-12" db="EMBL/GenBank/DDBJ databases">
        <title>Phylogenetic diversity of female urinary microbiome.</title>
        <authorList>
            <person name="Thomas-White K."/>
            <person name="Wolfe A.J."/>
        </authorList>
    </citation>
    <scope>NUCLEOTIDE SEQUENCE [LARGE SCALE GENOMIC DNA]</scope>
    <source>
        <strain evidence="1 2">UMB0018</strain>
    </source>
</reference>
<organism evidence="1 2">
    <name type="scientific">Schaalia odontolytica</name>
    <dbReference type="NCBI Taxonomy" id="1660"/>
    <lineage>
        <taxon>Bacteria</taxon>
        <taxon>Bacillati</taxon>
        <taxon>Actinomycetota</taxon>
        <taxon>Actinomycetes</taxon>
        <taxon>Actinomycetales</taxon>
        <taxon>Actinomycetaceae</taxon>
        <taxon>Schaalia</taxon>
    </lineage>
</organism>
<dbReference type="AlphaFoldDB" id="A0A2I1HZ98"/>
<protein>
    <recommendedName>
        <fullName evidence="3">DUF1499 domain-containing protein</fullName>
    </recommendedName>
</protein>
<dbReference type="Proteomes" id="UP000234198">
    <property type="component" value="Unassembled WGS sequence"/>
</dbReference>
<evidence type="ECO:0000313" key="2">
    <source>
        <dbReference type="Proteomes" id="UP000234198"/>
    </source>
</evidence>
<evidence type="ECO:0008006" key="3">
    <source>
        <dbReference type="Google" id="ProtNLM"/>
    </source>
</evidence>
<proteinExistence type="predicted"/>
<sequence length="116" mass="12583">MGMRSTTQSFQFNVPFDQLFPAATQAVQAVKKATLTRSDPNGRVITFDTPMGMMSWGENIIVGFIPNEEGVVAEITCTTKGMPNLMQDSLNRKQIGAYIAALSNLVQSPAVEVARS</sequence>
<evidence type="ECO:0000313" key="1">
    <source>
        <dbReference type="EMBL" id="PKY64178.1"/>
    </source>
</evidence>
<dbReference type="EMBL" id="PKKM01000009">
    <property type="protein sequence ID" value="PKY64178.1"/>
    <property type="molecule type" value="Genomic_DNA"/>
</dbReference>